<evidence type="ECO:0000313" key="8">
    <source>
        <dbReference type="EMBL" id="NHZ64541.1"/>
    </source>
</evidence>
<gene>
    <name evidence="8" type="ORF">F1735_19925</name>
</gene>
<dbReference type="SUPFAM" id="SSF103473">
    <property type="entry name" value="MFS general substrate transporter"/>
    <property type="match status" value="1"/>
</dbReference>
<comment type="subcellular location">
    <subcellularLocation>
        <location evidence="1">Membrane</location>
        <topology evidence="1">Multi-pass membrane protein</topology>
    </subcellularLocation>
</comment>
<feature type="signal peptide" evidence="6">
    <location>
        <begin position="1"/>
        <end position="38"/>
    </location>
</feature>
<reference evidence="8 9" key="1">
    <citation type="submission" date="2019-10" db="EMBL/GenBank/DDBJ databases">
        <title>Taxonomy of Antarctic Massilia spp.: description of Massilia rubra sp. nov., Massilia aquatica sp. nov., Massilia mucilaginosa sp. nov., Massilia frigida sp. nov. isolated from streams, lakes and regoliths.</title>
        <authorList>
            <person name="Holochova P."/>
            <person name="Sedlacek I."/>
            <person name="Kralova S."/>
            <person name="Maslanova I."/>
            <person name="Busse H.-J."/>
            <person name="Stankova E."/>
            <person name="Vrbovska V."/>
            <person name="Kovarovic V."/>
            <person name="Bartak M."/>
            <person name="Svec P."/>
            <person name="Pantucek R."/>
        </authorList>
    </citation>
    <scope>NUCLEOTIDE SEQUENCE [LARGE SCALE GENOMIC DNA]</scope>
    <source>
        <strain evidence="8 9">CCM 8694</strain>
    </source>
</reference>
<evidence type="ECO:0000256" key="5">
    <source>
        <dbReference type="SAM" id="Phobius"/>
    </source>
</evidence>
<keyword evidence="4 5" id="KW-0472">Membrane</keyword>
<sequence length="526" mass="54363">MMMSKTSTNCAGDRSVILAAVCLAALTLPLSFSGGAVATPAIGRDLGGDPVALNSITNAFMLPFGGLQMASGALADEYGRKRVFTIGVGLLTVVSLALSFAPDVLVLDLLRALQGVAAATMAGGAASLAQEFEGHARTRAYSMLGTTFGIGLAFGPLMAGYLTDTFGWRSIFVATAMTALLALVFGVPRMRESRDPNSAGLDWPGTLTFTGALSLFTFGIIQAPESGWSSPLVSGLLSGAATLLIAFVVIETRIARPMLDLSLFRCSRFVGVQVLPIASCYCYVVLLILLPLRFIGIEGFNEIDAGVLMLALSSPMLVVPALAAWLVRRVSAGIVSGVGLLIAAAGLLMFSRVGLGASSYALVMPMLLIGFGTGLPWGLMDGLSISLVPKERAGMAAGIFNTTRVAGEGIALAIVGAILSALSQAALHGVLPDANEQVSARIMASAARLATGDLGAAAKVLPEISRAALSQGYAQAFQNLLYILIAITILAALAVFCLLGREPAAVAGKDVPGPRFDEHRGRSRLE</sequence>
<evidence type="ECO:0000256" key="3">
    <source>
        <dbReference type="ARBA" id="ARBA00022989"/>
    </source>
</evidence>
<dbReference type="EMBL" id="WHJF01000056">
    <property type="protein sequence ID" value="NHZ64541.1"/>
    <property type="molecule type" value="Genomic_DNA"/>
</dbReference>
<feature type="transmembrane region" description="Helical" evidence="5">
    <location>
        <begin position="307"/>
        <end position="327"/>
    </location>
</feature>
<keyword evidence="9" id="KW-1185">Reference proteome</keyword>
<feature type="transmembrane region" description="Helical" evidence="5">
    <location>
        <begin position="409"/>
        <end position="431"/>
    </location>
</feature>
<feature type="transmembrane region" description="Helical" evidence="5">
    <location>
        <begin position="270"/>
        <end position="295"/>
    </location>
</feature>
<dbReference type="Pfam" id="PF07690">
    <property type="entry name" value="MFS_1"/>
    <property type="match status" value="1"/>
</dbReference>
<feature type="transmembrane region" description="Helical" evidence="5">
    <location>
        <begin position="334"/>
        <end position="355"/>
    </location>
</feature>
<dbReference type="PANTHER" id="PTHR42718">
    <property type="entry name" value="MAJOR FACILITATOR SUPERFAMILY MULTIDRUG TRANSPORTER MFSC"/>
    <property type="match status" value="1"/>
</dbReference>
<feature type="transmembrane region" description="Helical" evidence="5">
    <location>
        <begin position="199"/>
        <end position="220"/>
    </location>
</feature>
<evidence type="ECO:0000256" key="2">
    <source>
        <dbReference type="ARBA" id="ARBA00022692"/>
    </source>
</evidence>
<keyword evidence="3 5" id="KW-1133">Transmembrane helix</keyword>
<dbReference type="Proteomes" id="UP000610594">
    <property type="component" value="Unassembled WGS sequence"/>
</dbReference>
<evidence type="ECO:0000256" key="4">
    <source>
        <dbReference type="ARBA" id="ARBA00023136"/>
    </source>
</evidence>
<dbReference type="Gene3D" id="1.20.1250.20">
    <property type="entry name" value="MFS general substrate transporter like domains"/>
    <property type="match status" value="1"/>
</dbReference>
<evidence type="ECO:0000313" key="9">
    <source>
        <dbReference type="Proteomes" id="UP000610594"/>
    </source>
</evidence>
<dbReference type="PROSITE" id="PS50850">
    <property type="entry name" value="MFS"/>
    <property type="match status" value="1"/>
</dbReference>
<feature type="transmembrane region" description="Helical" evidence="5">
    <location>
        <begin position="112"/>
        <end position="129"/>
    </location>
</feature>
<feature type="transmembrane region" description="Helical" evidence="5">
    <location>
        <begin position="232"/>
        <end position="250"/>
    </location>
</feature>
<feature type="transmembrane region" description="Helical" evidence="5">
    <location>
        <begin position="480"/>
        <end position="499"/>
    </location>
</feature>
<feature type="transmembrane region" description="Helical" evidence="5">
    <location>
        <begin position="168"/>
        <end position="187"/>
    </location>
</feature>
<feature type="transmembrane region" description="Helical" evidence="5">
    <location>
        <begin position="367"/>
        <end position="388"/>
    </location>
</feature>
<feature type="transmembrane region" description="Helical" evidence="5">
    <location>
        <begin position="54"/>
        <end position="75"/>
    </location>
</feature>
<comment type="caution">
    <text evidence="8">The sequence shown here is derived from an EMBL/GenBank/DDBJ whole genome shotgun (WGS) entry which is preliminary data.</text>
</comment>
<dbReference type="PROSITE" id="PS00216">
    <property type="entry name" value="SUGAR_TRANSPORT_1"/>
    <property type="match status" value="1"/>
</dbReference>
<keyword evidence="2 5" id="KW-0812">Transmembrane</keyword>
<feature type="transmembrane region" description="Helical" evidence="5">
    <location>
        <begin position="141"/>
        <end position="162"/>
    </location>
</feature>
<protein>
    <submittedName>
        <fullName evidence="8">MFS transporter</fullName>
    </submittedName>
</protein>
<name>A0ABX0MQ94_9BURK</name>
<evidence type="ECO:0000256" key="1">
    <source>
        <dbReference type="ARBA" id="ARBA00004141"/>
    </source>
</evidence>
<feature type="domain" description="Major facilitator superfamily (MFS) profile" evidence="7">
    <location>
        <begin position="17"/>
        <end position="503"/>
    </location>
</feature>
<evidence type="ECO:0000256" key="6">
    <source>
        <dbReference type="SAM" id="SignalP"/>
    </source>
</evidence>
<dbReference type="InterPro" id="IPR036259">
    <property type="entry name" value="MFS_trans_sf"/>
</dbReference>
<accession>A0ABX0MQ94</accession>
<evidence type="ECO:0000259" key="7">
    <source>
        <dbReference type="PROSITE" id="PS50850"/>
    </source>
</evidence>
<feature type="chain" id="PRO_5046796258" evidence="6">
    <location>
        <begin position="39"/>
        <end position="526"/>
    </location>
</feature>
<dbReference type="CDD" id="cd17321">
    <property type="entry name" value="MFS_MMR_MDR_like"/>
    <property type="match status" value="1"/>
</dbReference>
<dbReference type="PANTHER" id="PTHR42718:SF49">
    <property type="entry name" value="EXPORT PROTEIN"/>
    <property type="match status" value="1"/>
</dbReference>
<proteinExistence type="predicted"/>
<organism evidence="8 9">
    <name type="scientific">Massilia genomosp. 1</name>
    <dbReference type="NCBI Taxonomy" id="2609280"/>
    <lineage>
        <taxon>Bacteria</taxon>
        <taxon>Pseudomonadati</taxon>
        <taxon>Pseudomonadota</taxon>
        <taxon>Betaproteobacteria</taxon>
        <taxon>Burkholderiales</taxon>
        <taxon>Oxalobacteraceae</taxon>
        <taxon>Telluria group</taxon>
        <taxon>Massilia</taxon>
    </lineage>
</organism>
<dbReference type="InterPro" id="IPR011701">
    <property type="entry name" value="MFS"/>
</dbReference>
<keyword evidence="6" id="KW-0732">Signal</keyword>
<feature type="transmembrane region" description="Helical" evidence="5">
    <location>
        <begin position="82"/>
        <end position="100"/>
    </location>
</feature>
<dbReference type="InterPro" id="IPR005829">
    <property type="entry name" value="Sugar_transporter_CS"/>
</dbReference>
<dbReference type="InterPro" id="IPR020846">
    <property type="entry name" value="MFS_dom"/>
</dbReference>
<dbReference type="Gene3D" id="1.20.1720.10">
    <property type="entry name" value="Multidrug resistance protein D"/>
    <property type="match status" value="1"/>
</dbReference>